<dbReference type="AlphaFoldDB" id="A0A1I6UR79"/>
<organism evidence="6 7">
    <name type="scientific">Saccharopolyspora flava</name>
    <dbReference type="NCBI Taxonomy" id="95161"/>
    <lineage>
        <taxon>Bacteria</taxon>
        <taxon>Bacillati</taxon>
        <taxon>Actinomycetota</taxon>
        <taxon>Actinomycetes</taxon>
        <taxon>Pseudonocardiales</taxon>
        <taxon>Pseudonocardiaceae</taxon>
        <taxon>Saccharopolyspora</taxon>
    </lineage>
</organism>
<gene>
    <name evidence="6" type="ORF">SAMN05660874_05187</name>
</gene>
<dbReference type="SMART" id="SM00701">
    <property type="entry name" value="PGRP"/>
    <property type="match status" value="1"/>
</dbReference>
<accession>A0A1I6UR79</accession>
<keyword evidence="7" id="KW-1185">Reference proteome</keyword>
<dbReference type="Pfam" id="PF01510">
    <property type="entry name" value="Amidase_2"/>
    <property type="match status" value="1"/>
</dbReference>
<dbReference type="InterPro" id="IPR002502">
    <property type="entry name" value="Amidase_domain"/>
</dbReference>
<feature type="chain" id="PRO_5011499551" evidence="3">
    <location>
        <begin position="30"/>
        <end position="362"/>
    </location>
</feature>
<dbReference type="PANTHER" id="PTHR11022">
    <property type="entry name" value="PEPTIDOGLYCAN RECOGNITION PROTEIN"/>
    <property type="match status" value="1"/>
</dbReference>
<dbReference type="STRING" id="95161.SAMN05660874_05187"/>
<reference evidence="7" key="1">
    <citation type="submission" date="2016-10" db="EMBL/GenBank/DDBJ databases">
        <authorList>
            <person name="Varghese N."/>
            <person name="Submissions S."/>
        </authorList>
    </citation>
    <scope>NUCLEOTIDE SEQUENCE [LARGE SCALE GENOMIC DNA]</scope>
    <source>
        <strain evidence="7">DSM 44771</strain>
    </source>
</reference>
<evidence type="ECO:0000259" key="4">
    <source>
        <dbReference type="SMART" id="SM00644"/>
    </source>
</evidence>
<dbReference type="InterPro" id="IPR015510">
    <property type="entry name" value="PGRP"/>
</dbReference>
<dbReference type="SMART" id="SM00644">
    <property type="entry name" value="Ami_2"/>
    <property type="match status" value="1"/>
</dbReference>
<dbReference type="PANTHER" id="PTHR11022:SF41">
    <property type="entry name" value="PEPTIDOGLYCAN-RECOGNITION PROTEIN LC-RELATED"/>
    <property type="match status" value="1"/>
</dbReference>
<dbReference type="GO" id="GO:0009253">
    <property type="term" value="P:peptidoglycan catabolic process"/>
    <property type="evidence" value="ECO:0007669"/>
    <property type="project" value="InterPro"/>
</dbReference>
<feature type="domain" description="Peptidoglycan recognition protein family" evidence="5">
    <location>
        <begin position="163"/>
        <end position="310"/>
    </location>
</feature>
<keyword evidence="3" id="KW-0732">Signal</keyword>
<evidence type="ECO:0000259" key="5">
    <source>
        <dbReference type="SMART" id="SM00701"/>
    </source>
</evidence>
<evidence type="ECO:0000313" key="7">
    <source>
        <dbReference type="Proteomes" id="UP000198852"/>
    </source>
</evidence>
<evidence type="ECO:0000256" key="3">
    <source>
        <dbReference type="SAM" id="SignalP"/>
    </source>
</evidence>
<dbReference type="RefSeq" id="WP_175548266.1">
    <property type="nucleotide sequence ID" value="NZ_FOZX01000012.1"/>
</dbReference>
<dbReference type="Proteomes" id="UP000198852">
    <property type="component" value="Unassembled WGS sequence"/>
</dbReference>
<feature type="signal peptide" evidence="3">
    <location>
        <begin position="1"/>
        <end position="29"/>
    </location>
</feature>
<feature type="region of interest" description="Disordered" evidence="2">
    <location>
        <begin position="27"/>
        <end position="47"/>
    </location>
</feature>
<evidence type="ECO:0000313" key="6">
    <source>
        <dbReference type="EMBL" id="SFT03883.1"/>
    </source>
</evidence>
<evidence type="ECO:0000256" key="2">
    <source>
        <dbReference type="SAM" id="MobiDB-lite"/>
    </source>
</evidence>
<comment type="similarity">
    <text evidence="1">Belongs to the N-acetylmuramoyl-L-alanine amidase 2 family.</text>
</comment>
<dbReference type="SUPFAM" id="SSF55846">
    <property type="entry name" value="N-acetylmuramoyl-L-alanine amidase-like"/>
    <property type="match status" value="1"/>
</dbReference>
<dbReference type="EMBL" id="FOZX01000012">
    <property type="protein sequence ID" value="SFT03883.1"/>
    <property type="molecule type" value="Genomic_DNA"/>
</dbReference>
<sequence length="362" mass="38401">MRFRSTRPRLAAAALLTLAVLPISGPSGVAEPNPEPSGAHPSGTQTVHIPLRDSARDRSAVRQVHSDKPFDLIGLTWKGGQAPDHIEVRVRTADGWGAWTPLEAEDGGSEPLWTGRSTDAQVRASSQGRDITDQLQFIGIDPLPQITPPQITAPAPAANPGIPPVVTRAQWGADESKMTWTPEPTGLKAAVVHHTAGTNNYSCDRSAELVRGIYQYHAVELGWGDIGYHALVDKCGTVFEGRVGGLTGNVIGGHVRGFNRDTFGISMMGNYDGVTPSPETVRSVANMAAWKLGTAGIPADGTTRLVSEAPQGSKYPAGAEVTLPTIFGHRDAAYTACPGERGYAELGAIRTQARDIQRSGRP</sequence>
<dbReference type="GO" id="GO:0008745">
    <property type="term" value="F:N-acetylmuramoyl-L-alanine amidase activity"/>
    <property type="evidence" value="ECO:0007669"/>
    <property type="project" value="InterPro"/>
</dbReference>
<feature type="domain" description="N-acetylmuramoyl-L-alanine amidase" evidence="4">
    <location>
        <begin position="180"/>
        <end position="339"/>
    </location>
</feature>
<name>A0A1I6UR79_9PSEU</name>
<dbReference type="CDD" id="cd06583">
    <property type="entry name" value="PGRP"/>
    <property type="match status" value="1"/>
</dbReference>
<dbReference type="Gene3D" id="3.40.80.10">
    <property type="entry name" value="Peptidoglycan recognition protein-like"/>
    <property type="match status" value="1"/>
</dbReference>
<protein>
    <submittedName>
        <fullName evidence="6">N-acetylmuramoyl-L-alanine amidase</fullName>
    </submittedName>
</protein>
<dbReference type="GO" id="GO:0008270">
    <property type="term" value="F:zinc ion binding"/>
    <property type="evidence" value="ECO:0007669"/>
    <property type="project" value="InterPro"/>
</dbReference>
<proteinExistence type="inferred from homology"/>
<evidence type="ECO:0000256" key="1">
    <source>
        <dbReference type="ARBA" id="ARBA00007553"/>
    </source>
</evidence>
<dbReference type="InterPro" id="IPR006619">
    <property type="entry name" value="PGRP_domain_met/bac"/>
</dbReference>
<dbReference type="InterPro" id="IPR036505">
    <property type="entry name" value="Amidase/PGRP_sf"/>
</dbReference>